<organism evidence="2 3">
    <name type="scientific">Niabella digestorum</name>
    <dbReference type="NCBI Taxonomy" id="3117701"/>
    <lineage>
        <taxon>Bacteria</taxon>
        <taxon>Pseudomonadati</taxon>
        <taxon>Bacteroidota</taxon>
        <taxon>Chitinophagia</taxon>
        <taxon>Chitinophagales</taxon>
        <taxon>Chitinophagaceae</taxon>
        <taxon>Niabella</taxon>
    </lineage>
</organism>
<keyword evidence="1" id="KW-1133">Transmembrane helix</keyword>
<name>A0ABU7RD14_9BACT</name>
<keyword evidence="3" id="KW-1185">Reference proteome</keyword>
<keyword evidence="1" id="KW-0812">Transmembrane</keyword>
<dbReference type="EMBL" id="JAZGLY010000001">
    <property type="protein sequence ID" value="MEE6185884.1"/>
    <property type="molecule type" value="Genomic_DNA"/>
</dbReference>
<proteinExistence type="predicted"/>
<evidence type="ECO:0000313" key="2">
    <source>
        <dbReference type="EMBL" id="MEE6185884.1"/>
    </source>
</evidence>
<evidence type="ECO:0000313" key="3">
    <source>
        <dbReference type="Proteomes" id="UP001357452"/>
    </source>
</evidence>
<feature type="transmembrane region" description="Helical" evidence="1">
    <location>
        <begin position="6"/>
        <end position="24"/>
    </location>
</feature>
<dbReference type="Proteomes" id="UP001357452">
    <property type="component" value="Unassembled WGS sequence"/>
</dbReference>
<sequence length="48" mass="5414">MKNSLLWGSYIHAYTSVCIIILLSGKKMHYSTALADHGKANAYGMYKY</sequence>
<protein>
    <submittedName>
        <fullName evidence="2">Uncharacterized protein</fullName>
    </submittedName>
</protein>
<dbReference type="RefSeq" id="WP_330973290.1">
    <property type="nucleotide sequence ID" value="NZ_JAZGLY010000001.1"/>
</dbReference>
<comment type="caution">
    <text evidence="2">The sequence shown here is derived from an EMBL/GenBank/DDBJ whole genome shotgun (WGS) entry which is preliminary data.</text>
</comment>
<gene>
    <name evidence="2" type="ORF">V2H41_01230</name>
</gene>
<keyword evidence="1" id="KW-0472">Membrane</keyword>
<accession>A0ABU7RD14</accession>
<evidence type="ECO:0000256" key="1">
    <source>
        <dbReference type="SAM" id="Phobius"/>
    </source>
</evidence>
<reference evidence="2 3" key="1">
    <citation type="submission" date="2024-01" db="EMBL/GenBank/DDBJ databases">
        <title>Niabella digestum sp. nov., isolated from waste digestion system.</title>
        <authorList>
            <person name="Zhang L."/>
        </authorList>
    </citation>
    <scope>NUCLEOTIDE SEQUENCE [LARGE SCALE GENOMIC DNA]</scope>
    <source>
        <strain evidence="2 3">A18</strain>
    </source>
</reference>